<keyword evidence="1" id="KW-0472">Membrane</keyword>
<feature type="transmembrane region" description="Helical" evidence="1">
    <location>
        <begin position="16"/>
        <end position="32"/>
    </location>
</feature>
<name>A0ABT1U767_9GAMM</name>
<feature type="transmembrane region" description="Helical" evidence="1">
    <location>
        <begin position="110"/>
        <end position="131"/>
    </location>
</feature>
<accession>A0ABT1U767</accession>
<dbReference type="RefSeq" id="WP_256616137.1">
    <property type="nucleotide sequence ID" value="NZ_JANIBK010000092.1"/>
</dbReference>
<evidence type="ECO:0000313" key="3">
    <source>
        <dbReference type="Proteomes" id="UP001524586"/>
    </source>
</evidence>
<gene>
    <name evidence="2" type="ORF">NP596_14680</name>
</gene>
<evidence type="ECO:0000313" key="2">
    <source>
        <dbReference type="EMBL" id="MCQ8129706.1"/>
    </source>
</evidence>
<sequence>MEEDKQLERLYDYTKFHIGIYLSAGGGLAALISTAAEGNKAEFIKSLIGMPQALVLSFVFMVLAATAGAIVATSTIESSTFQSFMESKQGAYGFKVFYGKTWVSIEHACFWISLLWLAIAIFSAEAVKAWVFGCH</sequence>
<dbReference type="Proteomes" id="UP001524586">
    <property type="component" value="Unassembled WGS sequence"/>
</dbReference>
<organism evidence="2 3">
    <name type="scientific">Methylomonas rivi</name>
    <dbReference type="NCBI Taxonomy" id="2952226"/>
    <lineage>
        <taxon>Bacteria</taxon>
        <taxon>Pseudomonadati</taxon>
        <taxon>Pseudomonadota</taxon>
        <taxon>Gammaproteobacteria</taxon>
        <taxon>Methylococcales</taxon>
        <taxon>Methylococcaceae</taxon>
        <taxon>Methylomonas</taxon>
    </lineage>
</organism>
<reference evidence="2 3" key="1">
    <citation type="submission" date="2022-07" db="EMBL/GenBank/DDBJ databases">
        <title>Methylomonas rivi sp. nov., Methylomonas rosea sp. nov., Methylomonas aureus sp. nov. and Methylomonas subterranea sp. nov., four novel methanotrophs isolated from a freshwater creek and the deep terrestrial subsurface.</title>
        <authorList>
            <person name="Abin C."/>
            <person name="Sankaranarayanan K."/>
            <person name="Garner C."/>
            <person name="Sindelar R."/>
            <person name="Kotary K."/>
            <person name="Garner R."/>
            <person name="Barclay S."/>
            <person name="Lawson P."/>
            <person name="Krumholz L."/>
        </authorList>
    </citation>
    <scope>NUCLEOTIDE SEQUENCE [LARGE SCALE GENOMIC DNA]</scope>
    <source>
        <strain evidence="2 3">WSC-6</strain>
    </source>
</reference>
<proteinExistence type="predicted"/>
<keyword evidence="1" id="KW-1133">Transmembrane helix</keyword>
<keyword evidence="1" id="KW-0812">Transmembrane</keyword>
<comment type="caution">
    <text evidence="2">The sequence shown here is derived from an EMBL/GenBank/DDBJ whole genome shotgun (WGS) entry which is preliminary data.</text>
</comment>
<feature type="transmembrane region" description="Helical" evidence="1">
    <location>
        <begin position="53"/>
        <end position="76"/>
    </location>
</feature>
<evidence type="ECO:0000256" key="1">
    <source>
        <dbReference type="SAM" id="Phobius"/>
    </source>
</evidence>
<keyword evidence="3" id="KW-1185">Reference proteome</keyword>
<dbReference type="EMBL" id="JANIBK010000092">
    <property type="protein sequence ID" value="MCQ8129706.1"/>
    <property type="molecule type" value="Genomic_DNA"/>
</dbReference>
<protein>
    <submittedName>
        <fullName evidence="2">Uncharacterized protein</fullName>
    </submittedName>
</protein>